<sequence>MNPLSDIGIPLLDGFNLHSSSESALFRSKDGKLDLKTANSKEFYHGMNFFRHLRNVKRGFRITKEPGVPRLTIYTVKRLSKWLVSARSHGAKYNRLSRMTDIDVISQLCVKALWSECPMPLWFMEKFCPGGSSYLWWTFNRIYSLVRYRFFDDTGFSHQLNPDIIELHLVYHAKVAMLVESCAIALCEELVETNSEYFFSVMESILVEFFNKLIDFLYDFAFGIAHITLKTYQDQAWIRFEESPELINLLVGCSSIIMEDIYTGICDDSEYMFLVLEFFMQSRPA</sequence>
<evidence type="ECO:0000313" key="2">
    <source>
        <dbReference type="Proteomes" id="UP000095009"/>
    </source>
</evidence>
<protein>
    <submittedName>
        <fullName evidence="1">Uncharacterized protein</fullName>
    </submittedName>
</protein>
<keyword evidence="2" id="KW-1185">Reference proteome</keyword>
<dbReference type="Proteomes" id="UP000095009">
    <property type="component" value="Unassembled WGS sequence"/>
</dbReference>
<name>A0A1E3PGJ1_9ASCO</name>
<organism evidence="1 2">
    <name type="scientific">Nadsonia fulvescens var. elongata DSM 6958</name>
    <dbReference type="NCBI Taxonomy" id="857566"/>
    <lineage>
        <taxon>Eukaryota</taxon>
        <taxon>Fungi</taxon>
        <taxon>Dikarya</taxon>
        <taxon>Ascomycota</taxon>
        <taxon>Saccharomycotina</taxon>
        <taxon>Dipodascomycetes</taxon>
        <taxon>Dipodascales</taxon>
        <taxon>Dipodascales incertae sedis</taxon>
        <taxon>Nadsonia</taxon>
    </lineage>
</organism>
<accession>A0A1E3PGJ1</accession>
<reference evidence="1 2" key="1">
    <citation type="journal article" date="2016" name="Proc. Natl. Acad. Sci. U.S.A.">
        <title>Comparative genomics of biotechnologically important yeasts.</title>
        <authorList>
            <person name="Riley R."/>
            <person name="Haridas S."/>
            <person name="Wolfe K.H."/>
            <person name="Lopes M.R."/>
            <person name="Hittinger C.T."/>
            <person name="Goeker M."/>
            <person name="Salamov A.A."/>
            <person name="Wisecaver J.H."/>
            <person name="Long T.M."/>
            <person name="Calvey C.H."/>
            <person name="Aerts A.L."/>
            <person name="Barry K.W."/>
            <person name="Choi C."/>
            <person name="Clum A."/>
            <person name="Coughlan A.Y."/>
            <person name="Deshpande S."/>
            <person name="Douglass A.P."/>
            <person name="Hanson S.J."/>
            <person name="Klenk H.-P."/>
            <person name="LaButti K.M."/>
            <person name="Lapidus A."/>
            <person name="Lindquist E.A."/>
            <person name="Lipzen A.M."/>
            <person name="Meier-Kolthoff J.P."/>
            <person name="Ohm R.A."/>
            <person name="Otillar R.P."/>
            <person name="Pangilinan J.L."/>
            <person name="Peng Y."/>
            <person name="Rokas A."/>
            <person name="Rosa C.A."/>
            <person name="Scheuner C."/>
            <person name="Sibirny A.A."/>
            <person name="Slot J.C."/>
            <person name="Stielow J.B."/>
            <person name="Sun H."/>
            <person name="Kurtzman C.P."/>
            <person name="Blackwell M."/>
            <person name="Grigoriev I.V."/>
            <person name="Jeffries T.W."/>
        </authorList>
    </citation>
    <scope>NUCLEOTIDE SEQUENCE [LARGE SCALE GENOMIC DNA]</scope>
    <source>
        <strain evidence="1 2">DSM 6958</strain>
    </source>
</reference>
<dbReference type="AlphaFoldDB" id="A0A1E3PGJ1"/>
<dbReference type="EMBL" id="KV454411">
    <property type="protein sequence ID" value="ODQ64525.1"/>
    <property type="molecule type" value="Genomic_DNA"/>
</dbReference>
<evidence type="ECO:0000313" key="1">
    <source>
        <dbReference type="EMBL" id="ODQ64525.1"/>
    </source>
</evidence>
<proteinExistence type="predicted"/>
<gene>
    <name evidence="1" type="ORF">NADFUDRAFT_52162</name>
</gene>